<dbReference type="PROSITE" id="PS00108">
    <property type="entry name" value="PROTEIN_KINASE_ST"/>
    <property type="match status" value="1"/>
</dbReference>
<dbReference type="GO" id="GO:0005524">
    <property type="term" value="F:ATP binding"/>
    <property type="evidence" value="ECO:0007669"/>
    <property type="project" value="UniProtKB-KW"/>
</dbReference>
<comment type="caution">
    <text evidence="12">The sequence shown here is derived from an EMBL/GenBank/DDBJ whole genome shotgun (WGS) entry which is preliminary data.</text>
</comment>
<sequence length="741" mass="80619">MDGESCNRSGCTGIIEDGYCNVCGLAATKSAGAGQYSAARMTSGTNSTTSPQASGKGTGRTSPITTGTGSSPLTNRSKGSRRTSPTSGRSSRKQLGAGLVSIPELPSTEPEKAIMLEAKVPENKRYCANCNNPLKREKGFCSQCGQKFSFIPSLQPHDLILDQYEVKGAIAYGGLGWIYLGFDKTLSRYVVLKGLLNTEDAASAAVAVAERQFLASVKHANIVGIYNFVKYGSEGFIVMEYVGGKTLKEIRKSRGALPITEAIAYVHRILFAFSYLHQQGLVYCDFKPDNVMVEGNDVKLIDMGGVRRIDDLTGDIYGTVGYSAPEAGEGPTVVSDLYTIGRTLAVLLTDIRGFSKEHLYTLPSPEEEPLFREQESLYRFLLKSTAENPDDRFQSADEMADQLLGVLREIVAVETKMPRPASSSLFGGDMLAIAASNDFTPILADYHQLPIPTLDASDAAFNAVLNAGAIANPTRRAENLRQVAEKTPKSAEALLRLANALIDTATYAEVESVLAKVEALDAWDWRILWYRGRSLMAQGKYKDAQAAFDQVYFDLPGELAPKLALALAAERAQRYPFAIKMYELVCRTDPSYVTAAFGLARCLLATGDRNGAVSALEQVPQTSSLFARSRVEITRTLINTKISAPSSQELKNASTAIETIALEGMERYRLTKQVLETALDLVTSRSLTPTTSLTILGSPLEEIHLREGLERSLRAMAHLATGDEKIRLVDEANRVRPRTLF</sequence>
<comment type="catalytic activity">
    <reaction evidence="9">
        <text>L-seryl-[protein] + ATP = O-phospho-L-seryl-[protein] + ADP + H(+)</text>
        <dbReference type="Rhea" id="RHEA:17989"/>
        <dbReference type="Rhea" id="RHEA-COMP:9863"/>
        <dbReference type="Rhea" id="RHEA-COMP:11604"/>
        <dbReference type="ChEBI" id="CHEBI:15378"/>
        <dbReference type="ChEBI" id="CHEBI:29999"/>
        <dbReference type="ChEBI" id="CHEBI:30616"/>
        <dbReference type="ChEBI" id="CHEBI:83421"/>
        <dbReference type="ChEBI" id="CHEBI:456216"/>
        <dbReference type="EC" id="2.7.11.1"/>
    </reaction>
</comment>
<evidence type="ECO:0000313" key="13">
    <source>
        <dbReference type="Proteomes" id="UP001333818"/>
    </source>
</evidence>
<evidence type="ECO:0000256" key="1">
    <source>
        <dbReference type="ARBA" id="ARBA00012513"/>
    </source>
</evidence>
<dbReference type="Pfam" id="PF16919">
    <property type="entry name" value="PknG_rubred"/>
    <property type="match status" value="1"/>
</dbReference>
<feature type="compositionally biased region" description="Low complexity" evidence="10">
    <location>
        <begin position="59"/>
        <end position="89"/>
    </location>
</feature>
<organism evidence="12 13">
    <name type="scientific">Tumidithrix elongata BACA0141</name>
    <dbReference type="NCBI Taxonomy" id="2716417"/>
    <lineage>
        <taxon>Bacteria</taxon>
        <taxon>Bacillati</taxon>
        <taxon>Cyanobacteriota</taxon>
        <taxon>Cyanophyceae</taxon>
        <taxon>Pseudanabaenales</taxon>
        <taxon>Pseudanabaenaceae</taxon>
        <taxon>Tumidithrix</taxon>
        <taxon>Tumidithrix elongata</taxon>
    </lineage>
</organism>
<feature type="domain" description="Protein kinase" evidence="11">
    <location>
        <begin position="164"/>
        <end position="431"/>
    </location>
</feature>
<evidence type="ECO:0000256" key="4">
    <source>
        <dbReference type="ARBA" id="ARBA00022679"/>
    </source>
</evidence>
<dbReference type="Gene3D" id="1.10.510.10">
    <property type="entry name" value="Transferase(Phosphotransferase) domain 1"/>
    <property type="match status" value="1"/>
</dbReference>
<dbReference type="InterPro" id="IPR031634">
    <property type="entry name" value="PknG_rubred"/>
</dbReference>
<dbReference type="GO" id="GO:0004674">
    <property type="term" value="F:protein serine/threonine kinase activity"/>
    <property type="evidence" value="ECO:0007669"/>
    <property type="project" value="UniProtKB-KW"/>
</dbReference>
<protein>
    <recommendedName>
        <fullName evidence="2">Serine/threonine-protein kinase PknG</fullName>
        <ecNumber evidence="1">2.7.11.1</ecNumber>
    </recommendedName>
</protein>
<dbReference type="CDD" id="cd14014">
    <property type="entry name" value="STKc_PknB_like"/>
    <property type="match status" value="1"/>
</dbReference>
<dbReference type="PANTHER" id="PTHR24363:SF0">
    <property type="entry name" value="SERINE_THREONINE KINASE LIKE DOMAIN CONTAINING 1"/>
    <property type="match status" value="1"/>
</dbReference>
<dbReference type="EC" id="2.7.11.1" evidence="1"/>
<evidence type="ECO:0000256" key="7">
    <source>
        <dbReference type="ARBA" id="ARBA00022840"/>
    </source>
</evidence>
<dbReference type="Pfam" id="PF00069">
    <property type="entry name" value="Pkinase"/>
    <property type="match status" value="1"/>
</dbReference>
<dbReference type="Gene3D" id="1.25.40.10">
    <property type="entry name" value="Tetratricopeptide repeat domain"/>
    <property type="match status" value="2"/>
</dbReference>
<gene>
    <name evidence="12" type="ORF">V2H45_07965</name>
</gene>
<dbReference type="SUPFAM" id="SSF56112">
    <property type="entry name" value="Protein kinase-like (PK-like)"/>
    <property type="match status" value="1"/>
</dbReference>
<dbReference type="Pfam" id="PF16918">
    <property type="entry name" value="PknG_TPR"/>
    <property type="match status" value="1"/>
</dbReference>
<evidence type="ECO:0000256" key="6">
    <source>
        <dbReference type="ARBA" id="ARBA00022777"/>
    </source>
</evidence>
<dbReference type="PANTHER" id="PTHR24363">
    <property type="entry name" value="SERINE/THREONINE PROTEIN KINASE"/>
    <property type="match status" value="1"/>
</dbReference>
<feature type="region of interest" description="Disordered" evidence="10">
    <location>
        <begin position="41"/>
        <end position="100"/>
    </location>
</feature>
<dbReference type="InterPro" id="IPR008271">
    <property type="entry name" value="Ser/Thr_kinase_AS"/>
</dbReference>
<dbReference type="EMBL" id="JAZBJZ010000023">
    <property type="protein sequence ID" value="MEE3716677.1"/>
    <property type="molecule type" value="Genomic_DNA"/>
</dbReference>
<evidence type="ECO:0000256" key="3">
    <source>
        <dbReference type="ARBA" id="ARBA00022527"/>
    </source>
</evidence>
<keyword evidence="3" id="KW-0723">Serine/threonine-protein kinase</keyword>
<dbReference type="AlphaFoldDB" id="A0AAW9PRJ3"/>
<name>A0AAW9PRJ3_9CYAN</name>
<keyword evidence="7" id="KW-0067">ATP-binding</keyword>
<keyword evidence="13" id="KW-1185">Reference proteome</keyword>
<dbReference type="PROSITE" id="PS50011">
    <property type="entry name" value="PROTEIN_KINASE_DOM"/>
    <property type="match status" value="1"/>
</dbReference>
<dbReference type="Proteomes" id="UP001333818">
    <property type="component" value="Unassembled WGS sequence"/>
</dbReference>
<dbReference type="InterPro" id="IPR011990">
    <property type="entry name" value="TPR-like_helical_dom_sf"/>
</dbReference>
<evidence type="ECO:0000256" key="8">
    <source>
        <dbReference type="ARBA" id="ARBA00047899"/>
    </source>
</evidence>
<evidence type="ECO:0000256" key="10">
    <source>
        <dbReference type="SAM" id="MobiDB-lite"/>
    </source>
</evidence>
<dbReference type="InterPro" id="IPR000719">
    <property type="entry name" value="Prot_kinase_dom"/>
</dbReference>
<proteinExistence type="predicted"/>
<evidence type="ECO:0000313" key="12">
    <source>
        <dbReference type="EMBL" id="MEE3716677.1"/>
    </source>
</evidence>
<dbReference type="SUPFAM" id="SSF48452">
    <property type="entry name" value="TPR-like"/>
    <property type="match status" value="1"/>
</dbReference>
<dbReference type="InterPro" id="IPR011009">
    <property type="entry name" value="Kinase-like_dom_sf"/>
</dbReference>
<keyword evidence="5" id="KW-0547">Nucleotide-binding</keyword>
<comment type="catalytic activity">
    <reaction evidence="8">
        <text>L-threonyl-[protein] + ATP = O-phospho-L-threonyl-[protein] + ADP + H(+)</text>
        <dbReference type="Rhea" id="RHEA:46608"/>
        <dbReference type="Rhea" id="RHEA-COMP:11060"/>
        <dbReference type="Rhea" id="RHEA-COMP:11605"/>
        <dbReference type="ChEBI" id="CHEBI:15378"/>
        <dbReference type="ChEBI" id="CHEBI:30013"/>
        <dbReference type="ChEBI" id="CHEBI:30616"/>
        <dbReference type="ChEBI" id="CHEBI:61977"/>
        <dbReference type="ChEBI" id="CHEBI:456216"/>
        <dbReference type="EC" id="2.7.11.1"/>
    </reaction>
</comment>
<keyword evidence="4" id="KW-0808">Transferase</keyword>
<keyword evidence="6" id="KW-0418">Kinase</keyword>
<dbReference type="RefSeq" id="WP_330483107.1">
    <property type="nucleotide sequence ID" value="NZ_JAZBJZ010000023.1"/>
</dbReference>
<dbReference type="InterPro" id="IPR031636">
    <property type="entry name" value="PknG_TPR"/>
</dbReference>
<reference evidence="12" key="1">
    <citation type="submission" date="2024-01" db="EMBL/GenBank/DDBJ databases">
        <title>Bank of Algae and Cyanobacteria of the Azores (BACA) strain genomes.</title>
        <authorList>
            <person name="Luz R."/>
            <person name="Cordeiro R."/>
            <person name="Fonseca A."/>
            <person name="Goncalves V."/>
        </authorList>
    </citation>
    <scope>NUCLEOTIDE SEQUENCE</scope>
    <source>
        <strain evidence="12">BACA0141</strain>
    </source>
</reference>
<evidence type="ECO:0000259" key="11">
    <source>
        <dbReference type="PROSITE" id="PS50011"/>
    </source>
</evidence>
<feature type="compositionally biased region" description="Polar residues" evidence="10">
    <location>
        <begin position="41"/>
        <end position="55"/>
    </location>
</feature>
<accession>A0AAW9PRJ3</accession>
<dbReference type="Gene3D" id="3.30.200.20">
    <property type="entry name" value="Phosphorylase Kinase, domain 1"/>
    <property type="match status" value="1"/>
</dbReference>
<evidence type="ECO:0000256" key="9">
    <source>
        <dbReference type="ARBA" id="ARBA00048679"/>
    </source>
</evidence>
<evidence type="ECO:0000256" key="2">
    <source>
        <dbReference type="ARBA" id="ARBA00014676"/>
    </source>
</evidence>
<evidence type="ECO:0000256" key="5">
    <source>
        <dbReference type="ARBA" id="ARBA00022741"/>
    </source>
</evidence>